<dbReference type="Proteomes" id="UP000674084">
    <property type="component" value="Unassembled WGS sequence"/>
</dbReference>
<sequence>MNDRLHAREGMDGPSDLLAAVPHLIGFYPAESLIVLTFHDVHTEPHVNTAIRMDLPNQGEYDCIIARVMPALLADSDIEGVVAIVTTTVDKHAGHCLPHAELVTRLARRCGELAVPLLQAFWTPEFRADAPWGSYADPRLSGTIADPATSALAVASALAGEVTYGSRAEMTNLLSPQHDEDTAARWSAALDALTEHPTTGTDSEQCAAQHRLVLDTIQALAEGGEVDEDILIRVLHAIGDIRIRDAVFTTALGPHSRAAERLWITLIRSAPTGPEVVEAAVLLTFSAYVRGHGTLAAIAAERALHADPDHTLARLLAQAMACGIGPNEIALIAHAATEPGPDHSPLGSQP</sequence>
<protein>
    <submittedName>
        <fullName evidence="1">DUF4192 domain-containing protein</fullName>
    </submittedName>
</protein>
<organism evidence="1 2">
    <name type="scientific">Saccharopolyspora endophytica</name>
    <dbReference type="NCBI Taxonomy" id="543886"/>
    <lineage>
        <taxon>Bacteria</taxon>
        <taxon>Bacillati</taxon>
        <taxon>Actinomycetota</taxon>
        <taxon>Actinomycetes</taxon>
        <taxon>Pseudonocardiales</taxon>
        <taxon>Pseudonocardiaceae</taxon>
        <taxon>Saccharopolyspora</taxon>
    </lineage>
</organism>
<evidence type="ECO:0000313" key="2">
    <source>
        <dbReference type="Proteomes" id="UP000674084"/>
    </source>
</evidence>
<dbReference type="Pfam" id="PF13830">
    <property type="entry name" value="DUF4192"/>
    <property type="match status" value="1"/>
</dbReference>
<dbReference type="RefSeq" id="WP_210973592.1">
    <property type="nucleotide sequence ID" value="NZ_JAGPXE010000021.1"/>
</dbReference>
<dbReference type="InterPro" id="IPR025447">
    <property type="entry name" value="DUF4192"/>
</dbReference>
<comment type="caution">
    <text evidence="1">The sequence shown here is derived from an EMBL/GenBank/DDBJ whole genome shotgun (WGS) entry which is preliminary data.</text>
</comment>
<keyword evidence="2" id="KW-1185">Reference proteome</keyword>
<evidence type="ECO:0000313" key="1">
    <source>
        <dbReference type="EMBL" id="MBQ0928585.1"/>
    </source>
</evidence>
<dbReference type="EMBL" id="JAGPXE010000021">
    <property type="protein sequence ID" value="MBQ0928585.1"/>
    <property type="molecule type" value="Genomic_DNA"/>
</dbReference>
<reference evidence="1 2" key="1">
    <citation type="submission" date="2021-04" db="EMBL/GenBank/DDBJ databases">
        <title>Whole-genome sequencing of Saccharopolyspora endophytica KCTC 19397.</title>
        <authorList>
            <person name="Ay H."/>
            <person name="Saygin H."/>
            <person name="Sahin N."/>
        </authorList>
    </citation>
    <scope>NUCLEOTIDE SEQUENCE [LARGE SCALE GENOMIC DNA]</scope>
    <source>
        <strain evidence="1 2">KCTC 19397</strain>
    </source>
</reference>
<gene>
    <name evidence="1" type="ORF">KBO27_31970</name>
</gene>
<proteinExistence type="predicted"/>
<accession>A0ABS5DQK1</accession>
<name>A0ABS5DQK1_9PSEU</name>